<dbReference type="Proteomes" id="UP000887574">
    <property type="component" value="Unplaced"/>
</dbReference>
<feature type="compositionally biased region" description="Low complexity" evidence="1">
    <location>
        <begin position="92"/>
        <end position="102"/>
    </location>
</feature>
<protein>
    <submittedName>
        <fullName evidence="3">Uncharacterized protein</fullName>
    </submittedName>
</protein>
<reference evidence="3" key="1">
    <citation type="submission" date="2022-11" db="UniProtKB">
        <authorList>
            <consortium name="WormBaseParasite"/>
        </authorList>
    </citation>
    <scope>IDENTIFICATION</scope>
</reference>
<dbReference type="WBParaSite" id="jg10703">
    <property type="protein sequence ID" value="jg10703"/>
    <property type="gene ID" value="jg10703"/>
</dbReference>
<name>A0A915CMZ6_9BILA</name>
<sequence length="398" mass="42544">MMSFPLLKETLSLPYHDQSSRLNSSSASYTSSTSSPIASQLQQQQSSSQFIVSTHTAGTPPGSKSPKPAPPVPPRHPNASAHLPSPLGEADSSSSISTNSSNHLVGGHVSTANSNNAHESSSMDSDRSRLMLADDNDKAGGIHQVRRNQATAIIVLGVMGAEFPIDLQTNVDLARATSHSLLELLVAGESPLLPLNSPLRRAAIDLLGRGFSVWQPHLDISKVLLGLLDLAAAGDKYLPAGEHFGAPLSPAADACRTARHSLSLIASARPQAMITALSTEVARYNSAAQHQTIQHTVTSPLLKSRMEVLRLIEQLSDKQYNCVAELIVPVGDILVHCLDTSLLKTRTLAEVFPPIAKFYMIGYCPATRRIAFGGKNGAIIVHELGLLNHRLSKLTIRL</sequence>
<dbReference type="GO" id="GO:0005737">
    <property type="term" value="C:cytoplasm"/>
    <property type="evidence" value="ECO:0007669"/>
    <property type="project" value="TreeGrafter"/>
</dbReference>
<feature type="compositionally biased region" description="Polar residues" evidence="1">
    <location>
        <begin position="110"/>
        <end position="119"/>
    </location>
</feature>
<accession>A0A915CMZ6</accession>
<feature type="compositionally biased region" description="Low complexity" evidence="1">
    <location>
        <begin position="20"/>
        <end position="49"/>
    </location>
</feature>
<evidence type="ECO:0000313" key="3">
    <source>
        <dbReference type="WBParaSite" id="jg10703"/>
    </source>
</evidence>
<proteinExistence type="predicted"/>
<dbReference type="PANTHER" id="PTHR44099">
    <property type="entry name" value="RABCONNECTIN-3B, ISOFORM A"/>
    <property type="match status" value="1"/>
</dbReference>
<feature type="compositionally biased region" description="Pro residues" evidence="1">
    <location>
        <begin position="67"/>
        <end position="76"/>
    </location>
</feature>
<feature type="region of interest" description="Disordered" evidence="1">
    <location>
        <begin position="15"/>
        <end position="127"/>
    </location>
</feature>
<dbReference type="PANTHER" id="PTHR44099:SF4">
    <property type="entry name" value="RABCONNECTIN-3B, ISOFORM A"/>
    <property type="match status" value="1"/>
</dbReference>
<evidence type="ECO:0000313" key="2">
    <source>
        <dbReference type="Proteomes" id="UP000887574"/>
    </source>
</evidence>
<dbReference type="AlphaFoldDB" id="A0A915CMZ6"/>
<keyword evidence="2" id="KW-1185">Reference proteome</keyword>
<evidence type="ECO:0000256" key="1">
    <source>
        <dbReference type="SAM" id="MobiDB-lite"/>
    </source>
</evidence>
<dbReference type="InterPro" id="IPR049916">
    <property type="entry name" value="WDR72-like"/>
</dbReference>
<organism evidence="2 3">
    <name type="scientific">Ditylenchus dipsaci</name>
    <dbReference type="NCBI Taxonomy" id="166011"/>
    <lineage>
        <taxon>Eukaryota</taxon>
        <taxon>Metazoa</taxon>
        <taxon>Ecdysozoa</taxon>
        <taxon>Nematoda</taxon>
        <taxon>Chromadorea</taxon>
        <taxon>Rhabditida</taxon>
        <taxon>Tylenchina</taxon>
        <taxon>Tylenchomorpha</taxon>
        <taxon>Sphaerularioidea</taxon>
        <taxon>Anguinidae</taxon>
        <taxon>Anguininae</taxon>
        <taxon>Ditylenchus</taxon>
    </lineage>
</organism>